<protein>
    <recommendedName>
        <fullName evidence="4">Peptidase S74 domain-containing protein</fullName>
    </recommendedName>
</protein>
<dbReference type="KEGG" id="fek:C1H87_04125"/>
<name>A0A2K9PLK0_9FLAO</name>
<dbReference type="AlphaFoldDB" id="A0A2K9PLK0"/>
<evidence type="ECO:0000313" key="3">
    <source>
        <dbReference type="Proteomes" id="UP000235826"/>
    </source>
</evidence>
<feature type="coiled-coil region" evidence="1">
    <location>
        <begin position="277"/>
        <end position="304"/>
    </location>
</feature>
<dbReference type="OrthoDB" id="9808753at2"/>
<keyword evidence="3" id="KW-1185">Reference proteome</keyword>
<dbReference type="Proteomes" id="UP000235826">
    <property type="component" value="Chromosome"/>
</dbReference>
<reference evidence="2 3" key="1">
    <citation type="submission" date="2018-01" db="EMBL/GenBank/DDBJ databases">
        <title>Complete genome sequence of Flavivirga eckloniae ECD14 isolated from seaweed Ecklonia cava.</title>
        <authorList>
            <person name="Lee J.H."/>
            <person name="Baik K.S."/>
            <person name="Seong C.N."/>
        </authorList>
    </citation>
    <scope>NUCLEOTIDE SEQUENCE [LARGE SCALE GENOMIC DNA]</scope>
    <source>
        <strain evidence="2 3">ECD14</strain>
    </source>
</reference>
<proteinExistence type="predicted"/>
<evidence type="ECO:0000313" key="2">
    <source>
        <dbReference type="EMBL" id="AUP77941.1"/>
    </source>
</evidence>
<evidence type="ECO:0008006" key="4">
    <source>
        <dbReference type="Google" id="ProtNLM"/>
    </source>
</evidence>
<sequence>MKKAFLSIIFIFSIFITIQSQNPSTFTVEKTDNTSTSLNLKNPTGFWHLSGPRSYEANNNFSIFWHDGIYKRYFTILDNGNIGIGVANPNSKLHVFGQVDGNFNGLVIDNRKNYGANSGTNETSRILLSLTEDDTPNPLNRIFGIIEAGTISETDSSNGRLSFHVRQNGASEEKMRINHKGDIGIGTTNPDMKLTVKGKIHAEEVKIDLSVPAPDYVFKENYNLRSIEEVERFIIENSHLPEIPSAKEFEQNGVMQAEMDMNLLKKIEELTLYTIAQEKKIKELEALNQKLIELQLRVDKLESKK</sequence>
<organism evidence="2 3">
    <name type="scientific">Flavivirga eckloniae</name>
    <dbReference type="NCBI Taxonomy" id="1803846"/>
    <lineage>
        <taxon>Bacteria</taxon>
        <taxon>Pseudomonadati</taxon>
        <taxon>Bacteroidota</taxon>
        <taxon>Flavobacteriia</taxon>
        <taxon>Flavobacteriales</taxon>
        <taxon>Flavobacteriaceae</taxon>
        <taxon>Flavivirga</taxon>
    </lineage>
</organism>
<gene>
    <name evidence="2" type="ORF">C1H87_04125</name>
</gene>
<keyword evidence="1" id="KW-0175">Coiled coil</keyword>
<dbReference type="RefSeq" id="WP_102754600.1">
    <property type="nucleotide sequence ID" value="NZ_CP025791.1"/>
</dbReference>
<dbReference type="EMBL" id="CP025791">
    <property type="protein sequence ID" value="AUP77941.1"/>
    <property type="molecule type" value="Genomic_DNA"/>
</dbReference>
<evidence type="ECO:0000256" key="1">
    <source>
        <dbReference type="SAM" id="Coils"/>
    </source>
</evidence>
<accession>A0A2K9PLK0</accession>